<protein>
    <submittedName>
        <fullName evidence="1">Uncharacterized protein</fullName>
    </submittedName>
</protein>
<reference evidence="1 2" key="1">
    <citation type="submission" date="2016-04" db="EMBL/GenBank/DDBJ databases">
        <title>Complete genome sequence of Thermococcus siculi type strain RG-20.</title>
        <authorList>
            <person name="Oger P.M."/>
        </authorList>
    </citation>
    <scope>NUCLEOTIDE SEQUENCE [LARGE SCALE GENOMIC DNA]</scope>
    <source>
        <strain evidence="1 2">RG-20</strain>
    </source>
</reference>
<sequence length="62" mass="7255">MVKFHAQAYKNGRMEIPSNERDYFGLDKNDIVLLVVRTPEGRGLFWDQLTLHDRLTIPLGLR</sequence>
<accession>A0A2Z2MZR0</accession>
<name>A0A2Z2MZR0_9EURY</name>
<organism evidence="1 2">
    <name type="scientific">Thermococcus siculi</name>
    <dbReference type="NCBI Taxonomy" id="72803"/>
    <lineage>
        <taxon>Archaea</taxon>
        <taxon>Methanobacteriati</taxon>
        <taxon>Methanobacteriota</taxon>
        <taxon>Thermococci</taxon>
        <taxon>Thermococcales</taxon>
        <taxon>Thermococcaceae</taxon>
        <taxon>Thermococcus</taxon>
    </lineage>
</organism>
<dbReference type="KEGG" id="tsl:A3L11_09810"/>
<evidence type="ECO:0000313" key="2">
    <source>
        <dbReference type="Proteomes" id="UP000250125"/>
    </source>
</evidence>
<gene>
    <name evidence="1" type="ORF">A3L11_09810</name>
</gene>
<dbReference type="AlphaFoldDB" id="A0A2Z2MZR0"/>
<dbReference type="EMBL" id="CP015103">
    <property type="protein sequence ID" value="ASJ09510.1"/>
    <property type="molecule type" value="Genomic_DNA"/>
</dbReference>
<dbReference type="Proteomes" id="UP000250125">
    <property type="component" value="Chromosome"/>
</dbReference>
<evidence type="ECO:0000313" key="1">
    <source>
        <dbReference type="EMBL" id="ASJ09510.1"/>
    </source>
</evidence>
<proteinExistence type="predicted"/>
<keyword evidence="2" id="KW-1185">Reference proteome</keyword>